<evidence type="ECO:0000313" key="2">
    <source>
        <dbReference type="Proteomes" id="UP001056120"/>
    </source>
</evidence>
<sequence>MDIFTIVREWPLTIPLVLFISCIFLYTLKSNKSSLVVPPSPPKLPIIGNLHQLLGKPRHEALWQLSKEYGPVMQIHIGSKQFLIISSPAMAKQILKTQDHIFCSREHFQATKRLTYNFVDIAFSPHSSHWREMRKLLVSEFMGPKRAKLSNHVLVTEMESIIRSLSRHPSNTEVNLSKMFLEIVKQVVCKVAFGKNYREQPIKGPSWDVMLDEAMELLNGSVGDSFPFLGFFIDQFSGWNGRLNDGFSNLDAYIDAIIDDHLKHNTEDISEEDKDFVHTVLDMSSKENASGYRLNHADIKALAMDILTGGIDTTVVTLIWAMSEIIRNTRVMNKLQSEIRNCTGIIERVDELDTTKMTYLKMVVKETLRLHTPAPLLIPHVSLSHTQIAGYDVSPSMAVLINAWGIARDPSVWGENAAEFYPERFENVDGDFGRDRFEMLPFGGGRRSCPAMNTAPANVGVVIANLLYWFDWELPNGMKCEELNMEDGGTLVLGKKVPLCLVPTKHKWEDSYSAIN</sequence>
<reference evidence="1 2" key="2">
    <citation type="journal article" date="2022" name="Mol. Ecol. Resour.">
        <title>The genomes of chicory, endive, great burdock and yacon provide insights into Asteraceae paleo-polyploidization history and plant inulin production.</title>
        <authorList>
            <person name="Fan W."/>
            <person name="Wang S."/>
            <person name="Wang H."/>
            <person name="Wang A."/>
            <person name="Jiang F."/>
            <person name="Liu H."/>
            <person name="Zhao H."/>
            <person name="Xu D."/>
            <person name="Zhang Y."/>
        </authorList>
    </citation>
    <scope>NUCLEOTIDE SEQUENCE [LARGE SCALE GENOMIC DNA]</scope>
    <source>
        <strain evidence="2">cv. Yunnan</strain>
        <tissue evidence="1">Leaves</tissue>
    </source>
</reference>
<dbReference type="Proteomes" id="UP001056120">
    <property type="component" value="Linkage Group LG12"/>
</dbReference>
<dbReference type="EMBL" id="CM042029">
    <property type="protein sequence ID" value="KAI3793665.1"/>
    <property type="molecule type" value="Genomic_DNA"/>
</dbReference>
<proteinExistence type="predicted"/>
<name>A0ACB9HD56_9ASTR</name>
<protein>
    <submittedName>
        <fullName evidence="1">Uncharacterized protein</fullName>
    </submittedName>
</protein>
<organism evidence="1 2">
    <name type="scientific">Smallanthus sonchifolius</name>
    <dbReference type="NCBI Taxonomy" id="185202"/>
    <lineage>
        <taxon>Eukaryota</taxon>
        <taxon>Viridiplantae</taxon>
        <taxon>Streptophyta</taxon>
        <taxon>Embryophyta</taxon>
        <taxon>Tracheophyta</taxon>
        <taxon>Spermatophyta</taxon>
        <taxon>Magnoliopsida</taxon>
        <taxon>eudicotyledons</taxon>
        <taxon>Gunneridae</taxon>
        <taxon>Pentapetalae</taxon>
        <taxon>asterids</taxon>
        <taxon>campanulids</taxon>
        <taxon>Asterales</taxon>
        <taxon>Asteraceae</taxon>
        <taxon>Asteroideae</taxon>
        <taxon>Heliantheae alliance</taxon>
        <taxon>Millerieae</taxon>
        <taxon>Smallanthus</taxon>
    </lineage>
</organism>
<evidence type="ECO:0000313" key="1">
    <source>
        <dbReference type="EMBL" id="KAI3793665.1"/>
    </source>
</evidence>
<keyword evidence="2" id="KW-1185">Reference proteome</keyword>
<reference evidence="2" key="1">
    <citation type="journal article" date="2022" name="Mol. Ecol. Resour.">
        <title>The genomes of chicory, endive, great burdock and yacon provide insights into Asteraceae palaeo-polyploidization history and plant inulin production.</title>
        <authorList>
            <person name="Fan W."/>
            <person name="Wang S."/>
            <person name="Wang H."/>
            <person name="Wang A."/>
            <person name="Jiang F."/>
            <person name="Liu H."/>
            <person name="Zhao H."/>
            <person name="Xu D."/>
            <person name="Zhang Y."/>
        </authorList>
    </citation>
    <scope>NUCLEOTIDE SEQUENCE [LARGE SCALE GENOMIC DNA]</scope>
    <source>
        <strain evidence="2">cv. Yunnan</strain>
    </source>
</reference>
<accession>A0ACB9HD56</accession>
<gene>
    <name evidence="1" type="ORF">L1987_36285</name>
</gene>
<comment type="caution">
    <text evidence="1">The sequence shown here is derived from an EMBL/GenBank/DDBJ whole genome shotgun (WGS) entry which is preliminary data.</text>
</comment>